<evidence type="ECO:0000256" key="2">
    <source>
        <dbReference type="ARBA" id="ARBA00022679"/>
    </source>
</evidence>
<evidence type="ECO:0000256" key="6">
    <source>
        <dbReference type="RuleBase" id="RU000416"/>
    </source>
</evidence>
<keyword evidence="4" id="KW-0680">Restriction system</keyword>
<evidence type="ECO:0000313" key="8">
    <source>
        <dbReference type="EMBL" id="WPF88770.1"/>
    </source>
</evidence>
<dbReference type="RefSeq" id="WP_190360334.1">
    <property type="nucleotide sequence ID" value="NZ_CP138348.1"/>
</dbReference>
<dbReference type="REBASE" id="776029">
    <property type="entry name" value="M.Cap5ORF415P"/>
</dbReference>
<feature type="active site" evidence="5">
    <location>
        <position position="76"/>
    </location>
</feature>
<dbReference type="AlphaFoldDB" id="A0AAF0ZBW1"/>
<dbReference type="Gene3D" id="3.40.50.150">
    <property type="entry name" value="Vaccinia Virus protein VP39"/>
    <property type="match status" value="1"/>
</dbReference>
<organism evidence="8">
    <name type="scientific">Cyanobacterium aponinum AL20115</name>
    <dbReference type="NCBI Taxonomy" id="3090662"/>
    <lineage>
        <taxon>Bacteria</taxon>
        <taxon>Bacillati</taxon>
        <taxon>Cyanobacteriota</taxon>
        <taxon>Cyanophyceae</taxon>
        <taxon>Oscillatoriophycideae</taxon>
        <taxon>Chroococcales</taxon>
        <taxon>Geminocystaceae</taxon>
        <taxon>Cyanobacterium</taxon>
    </lineage>
</organism>
<reference evidence="8" key="1">
    <citation type="submission" date="2023-11" db="EMBL/GenBank/DDBJ databases">
        <title>Genome sequence of Cyanobacterium aponinum BCRC AL20115.</title>
        <authorList>
            <person name="Chang H.-Y."/>
            <person name="Lin K.-M."/>
            <person name="Hsueh H.-T."/>
            <person name="Chu H.-A."/>
            <person name="Kuo C.-H."/>
        </authorList>
    </citation>
    <scope>NUCLEOTIDE SEQUENCE</scope>
    <source>
        <strain evidence="8">AL20115</strain>
    </source>
</reference>
<dbReference type="PROSITE" id="PS00095">
    <property type="entry name" value="C5_MTASE_2"/>
    <property type="match status" value="1"/>
</dbReference>
<evidence type="ECO:0000256" key="4">
    <source>
        <dbReference type="ARBA" id="ARBA00022747"/>
    </source>
</evidence>
<sequence length="335" mass="38730">MNTIDIKTGIDLFAGIGGFRIALENNGLNCIYSNDYNKYSCQTYSANFGEIFCEDLNNIPAENIPNFDLLCAGFPCQPFSIAGVSKKKSLGKKHGFEDEKQGNLFFEILRIIDYHQPKIIFLENVKNLKSHDKGNTWQVIKHELLIRNYEIFSEIIDGKYYVPQHRERIFIVCFNKNVFPNINFEFPSLPVKRLYELKDILEKNVDDKYTLSDKLWNYLQQHKKNSQAKGNGFGYGIINIESEYTRTLSARYYKDGSEILVEQTNKNPRRLTPRECAKLQGFPDNFIIPVSDAQAYRQFGNSVIVPVVEAIIKQIKITVEKYNLGESRQKQLSLF</sequence>
<gene>
    <name evidence="8" type="primary">dcm</name>
    <name evidence="8" type="ORF">SAY89_00415</name>
</gene>
<dbReference type="NCBIfam" id="TIGR00675">
    <property type="entry name" value="dcm"/>
    <property type="match status" value="1"/>
</dbReference>
<dbReference type="InterPro" id="IPR018117">
    <property type="entry name" value="C5_DNA_meth_AS"/>
</dbReference>
<accession>A0AAF0ZBW1</accession>
<dbReference type="GO" id="GO:0009307">
    <property type="term" value="P:DNA restriction-modification system"/>
    <property type="evidence" value="ECO:0007669"/>
    <property type="project" value="UniProtKB-KW"/>
</dbReference>
<dbReference type="PANTHER" id="PTHR46098">
    <property type="entry name" value="TRNA (CYTOSINE(38)-C(5))-METHYLTRANSFERASE"/>
    <property type="match status" value="1"/>
</dbReference>
<protein>
    <recommendedName>
        <fullName evidence="7">Cytosine-specific methyltransferase</fullName>
        <ecNumber evidence="7">2.1.1.37</ecNumber>
    </recommendedName>
</protein>
<dbReference type="GO" id="GO:0003886">
    <property type="term" value="F:DNA (cytosine-5-)-methyltransferase activity"/>
    <property type="evidence" value="ECO:0007669"/>
    <property type="project" value="UniProtKB-EC"/>
</dbReference>
<dbReference type="Pfam" id="PF00145">
    <property type="entry name" value="DNA_methylase"/>
    <property type="match status" value="1"/>
</dbReference>
<proteinExistence type="inferred from homology"/>
<dbReference type="CDD" id="cd00315">
    <property type="entry name" value="Cyt_C5_DNA_methylase"/>
    <property type="match status" value="1"/>
</dbReference>
<name>A0AAF0ZBW1_9CHRO</name>
<dbReference type="EC" id="2.1.1.37" evidence="7"/>
<keyword evidence="2 5" id="KW-0808">Transferase</keyword>
<evidence type="ECO:0000256" key="1">
    <source>
        <dbReference type="ARBA" id="ARBA00022603"/>
    </source>
</evidence>
<dbReference type="InterPro" id="IPR031303">
    <property type="entry name" value="C5_meth_CS"/>
</dbReference>
<dbReference type="InterPro" id="IPR050750">
    <property type="entry name" value="C5-MTase"/>
</dbReference>
<keyword evidence="1 5" id="KW-0489">Methyltransferase</keyword>
<dbReference type="GO" id="GO:0032259">
    <property type="term" value="P:methylation"/>
    <property type="evidence" value="ECO:0007669"/>
    <property type="project" value="UniProtKB-KW"/>
</dbReference>
<dbReference type="PANTHER" id="PTHR46098:SF1">
    <property type="entry name" value="TRNA (CYTOSINE(38)-C(5))-METHYLTRANSFERASE"/>
    <property type="match status" value="1"/>
</dbReference>
<dbReference type="PROSITE" id="PS51679">
    <property type="entry name" value="SAM_MT_C5"/>
    <property type="match status" value="1"/>
</dbReference>
<evidence type="ECO:0000256" key="7">
    <source>
        <dbReference type="RuleBase" id="RU000417"/>
    </source>
</evidence>
<dbReference type="InterPro" id="IPR001525">
    <property type="entry name" value="C5_MeTfrase"/>
</dbReference>
<dbReference type="SUPFAM" id="SSF53335">
    <property type="entry name" value="S-adenosyl-L-methionine-dependent methyltransferases"/>
    <property type="match status" value="1"/>
</dbReference>
<keyword evidence="3 5" id="KW-0949">S-adenosyl-L-methionine</keyword>
<comment type="catalytic activity">
    <reaction evidence="7">
        <text>a 2'-deoxycytidine in DNA + S-adenosyl-L-methionine = a 5-methyl-2'-deoxycytidine in DNA + S-adenosyl-L-homocysteine + H(+)</text>
        <dbReference type="Rhea" id="RHEA:13681"/>
        <dbReference type="Rhea" id="RHEA-COMP:11369"/>
        <dbReference type="Rhea" id="RHEA-COMP:11370"/>
        <dbReference type="ChEBI" id="CHEBI:15378"/>
        <dbReference type="ChEBI" id="CHEBI:57856"/>
        <dbReference type="ChEBI" id="CHEBI:59789"/>
        <dbReference type="ChEBI" id="CHEBI:85452"/>
        <dbReference type="ChEBI" id="CHEBI:85454"/>
        <dbReference type="EC" id="2.1.1.37"/>
    </reaction>
</comment>
<dbReference type="PRINTS" id="PR00105">
    <property type="entry name" value="C5METTRFRASE"/>
</dbReference>
<dbReference type="EMBL" id="CP138348">
    <property type="protein sequence ID" value="WPF88770.1"/>
    <property type="molecule type" value="Genomic_DNA"/>
</dbReference>
<comment type="similarity">
    <text evidence="5 6">Belongs to the class I-like SAM-binding methyltransferase superfamily. C5-methyltransferase family.</text>
</comment>
<evidence type="ECO:0000256" key="5">
    <source>
        <dbReference type="PROSITE-ProRule" id="PRU01016"/>
    </source>
</evidence>
<dbReference type="Gene3D" id="3.90.120.30">
    <property type="match status" value="1"/>
</dbReference>
<dbReference type="PROSITE" id="PS00094">
    <property type="entry name" value="C5_MTASE_1"/>
    <property type="match status" value="1"/>
</dbReference>
<dbReference type="InterPro" id="IPR029063">
    <property type="entry name" value="SAM-dependent_MTases_sf"/>
</dbReference>
<evidence type="ECO:0000256" key="3">
    <source>
        <dbReference type="ARBA" id="ARBA00022691"/>
    </source>
</evidence>